<feature type="region of interest" description="Disordered" evidence="1">
    <location>
        <begin position="58"/>
        <end position="80"/>
    </location>
</feature>
<dbReference type="AlphaFoldDB" id="A0A225W489"/>
<name>A0A225W489_9STRA</name>
<comment type="caution">
    <text evidence="2">The sequence shown here is derived from an EMBL/GenBank/DDBJ whole genome shotgun (WGS) entry which is preliminary data.</text>
</comment>
<sequence>MSENLHNFQRNRTPVDAKQALWLRHRESTDLLLLPAKSTQKARKRKTTTVAGRILTREMLEQTPPPKRTAKNKQKTPTNK</sequence>
<evidence type="ECO:0000256" key="1">
    <source>
        <dbReference type="SAM" id="MobiDB-lite"/>
    </source>
</evidence>
<proteinExistence type="predicted"/>
<dbReference type="EMBL" id="NBNE01001863">
    <property type="protein sequence ID" value="OWZ12385.1"/>
    <property type="molecule type" value="Genomic_DNA"/>
</dbReference>
<dbReference type="Proteomes" id="UP000198211">
    <property type="component" value="Unassembled WGS sequence"/>
</dbReference>
<evidence type="ECO:0000313" key="3">
    <source>
        <dbReference type="Proteomes" id="UP000198211"/>
    </source>
</evidence>
<protein>
    <submittedName>
        <fullName evidence="2">Uncharacterized protein</fullName>
    </submittedName>
</protein>
<accession>A0A225W489</accession>
<gene>
    <name evidence="2" type="ORF">PHMEG_00014468</name>
</gene>
<dbReference type="OrthoDB" id="111519at2759"/>
<keyword evidence="3" id="KW-1185">Reference proteome</keyword>
<evidence type="ECO:0000313" key="2">
    <source>
        <dbReference type="EMBL" id="OWZ12385.1"/>
    </source>
</evidence>
<reference evidence="3" key="1">
    <citation type="submission" date="2017-03" db="EMBL/GenBank/DDBJ databases">
        <title>Phytopthora megakarya and P. palmivora, two closely related causual agents of cacao black pod achieved similar genome size and gene model numbers by different mechanisms.</title>
        <authorList>
            <person name="Ali S."/>
            <person name="Shao J."/>
            <person name="Larry D.J."/>
            <person name="Kronmiller B."/>
            <person name="Shen D."/>
            <person name="Strem M.D."/>
            <person name="Melnick R.L."/>
            <person name="Guiltinan M.J."/>
            <person name="Tyler B.M."/>
            <person name="Meinhardt L.W."/>
            <person name="Bailey B.A."/>
        </authorList>
    </citation>
    <scope>NUCLEOTIDE SEQUENCE [LARGE SCALE GENOMIC DNA]</scope>
    <source>
        <strain evidence="3">zdho120</strain>
    </source>
</reference>
<organism evidence="2 3">
    <name type="scientific">Phytophthora megakarya</name>
    <dbReference type="NCBI Taxonomy" id="4795"/>
    <lineage>
        <taxon>Eukaryota</taxon>
        <taxon>Sar</taxon>
        <taxon>Stramenopiles</taxon>
        <taxon>Oomycota</taxon>
        <taxon>Peronosporomycetes</taxon>
        <taxon>Peronosporales</taxon>
        <taxon>Peronosporaceae</taxon>
        <taxon>Phytophthora</taxon>
    </lineage>
</organism>